<protein>
    <submittedName>
        <fullName evidence="2">(Perigord truffle) hypothetical protein</fullName>
    </submittedName>
</protein>
<accession>D5GBN2</accession>
<dbReference type="eggNOG" id="KOG4197">
    <property type="taxonomic scope" value="Eukaryota"/>
</dbReference>
<dbReference type="AlphaFoldDB" id="D5GBN2"/>
<keyword evidence="3" id="KW-1185">Reference proteome</keyword>
<dbReference type="InterPro" id="IPR050667">
    <property type="entry name" value="PPR-containing_protein"/>
</dbReference>
<dbReference type="GeneID" id="9184456"/>
<evidence type="ECO:0000313" key="2">
    <source>
        <dbReference type="EMBL" id="CAZ81882.1"/>
    </source>
</evidence>
<dbReference type="OMA" id="CLVFGHM"/>
<proteinExistence type="predicted"/>
<evidence type="ECO:0000313" key="3">
    <source>
        <dbReference type="Proteomes" id="UP000006911"/>
    </source>
</evidence>
<gene>
    <name evidence="2" type="ORF">GSTUM_00005488001</name>
</gene>
<dbReference type="Proteomes" id="UP000006911">
    <property type="component" value="Unassembled WGS sequence"/>
</dbReference>
<organism evidence="2 3">
    <name type="scientific">Tuber melanosporum (strain Mel28)</name>
    <name type="common">Perigord black truffle</name>
    <dbReference type="NCBI Taxonomy" id="656061"/>
    <lineage>
        <taxon>Eukaryota</taxon>
        <taxon>Fungi</taxon>
        <taxon>Dikarya</taxon>
        <taxon>Ascomycota</taxon>
        <taxon>Pezizomycotina</taxon>
        <taxon>Pezizomycetes</taxon>
        <taxon>Pezizales</taxon>
        <taxon>Tuberaceae</taxon>
        <taxon>Tuber</taxon>
    </lineage>
</organism>
<dbReference type="NCBIfam" id="TIGR00756">
    <property type="entry name" value="PPR"/>
    <property type="match status" value="1"/>
</dbReference>
<dbReference type="STRING" id="656061.D5GBN2"/>
<name>D5GBN2_TUBMM</name>
<dbReference type="EMBL" id="FN430097">
    <property type="protein sequence ID" value="CAZ81882.1"/>
    <property type="molecule type" value="Genomic_DNA"/>
</dbReference>
<dbReference type="InterPro" id="IPR011990">
    <property type="entry name" value="TPR-like_helical_dom_sf"/>
</dbReference>
<dbReference type="PANTHER" id="PTHR47939:SF5">
    <property type="entry name" value="PENTACOTRIPEPTIDE-REPEAT REGION OF PRORP DOMAIN-CONTAINING PROTEIN"/>
    <property type="match status" value="1"/>
</dbReference>
<dbReference type="HOGENOM" id="CLU_019319_0_0_1"/>
<dbReference type="InterPro" id="IPR002885">
    <property type="entry name" value="PPR_rpt"/>
</dbReference>
<dbReference type="RefSeq" id="XP_002837691.1">
    <property type="nucleotide sequence ID" value="XM_002837645.1"/>
</dbReference>
<feature type="repeat" description="PPR" evidence="1">
    <location>
        <begin position="642"/>
        <end position="676"/>
    </location>
</feature>
<dbReference type="Pfam" id="PF01535">
    <property type="entry name" value="PPR"/>
    <property type="match status" value="2"/>
</dbReference>
<evidence type="ECO:0000256" key="1">
    <source>
        <dbReference type="PROSITE-ProRule" id="PRU00708"/>
    </source>
</evidence>
<sequence length="680" mass="76794">MPPLPPKSLHQHVAHLWNWRRGTHPRTRRSIHRDVITIGQLSRYLNDQIGRPPENEELVEAFCGIVEAHEGSIIVDDYAYGLLKVYEHVGSLPVESMRNALSVVYRGATENQVLLARAMFSGLRGSPEKGTLVDGDVVMIVHMLSRTGNSAEALEVAEDFSAKLTSLESERVVWEKVLEGFSSEGNEEVLLRTWEKLEKSKMEMDPKLCAPLVALYCEKGELDSAKMWYQRVVESGTGPTASAYVEIIKACLSTRNYAWGSEIVDTLLGEGGKLHMGKEAWDVVLRWYLALGADPEKMDELLDMMAQRAEEVEVLPSPEMATINGLLRSGMVVVGPSFPFEDFLLIADRRGFNYDRTSFELKLEHKINQGNTEEALATYEDLKTESIPRRYHATEVKHLLRHLCAQPTLDREAIQTIYADLLDWDVRLDVGTLCPLLHILLEGCSFKEVINLLTRESPSNHEKSRIIAQMISHISSSGTSIEAAWDTYQILYQVFPETTVHQRTTLMSLFFDLGRSDMGVMVFQHMRQTRKRKPLKYTYRAALLGVAINRDLEALRVIHNALKLDCQFDPDTRLLNSLMTAYAACGMPTRTMEIWEDIRRSVQGPDHESVAIALDACSRIPKGIRQAQVLWGQLRAAGYQFTAGDYAAYVEALGRNGKWDEGWRIAKEMKGEGVEPDVRL</sequence>
<dbReference type="PANTHER" id="PTHR47939">
    <property type="entry name" value="MEMBRANE-ASSOCIATED SALT-INDUCIBLE PROTEIN-LIKE"/>
    <property type="match status" value="1"/>
</dbReference>
<dbReference type="KEGG" id="tml:GSTUM_00005488001"/>
<dbReference type="PROSITE" id="PS51375">
    <property type="entry name" value="PPR"/>
    <property type="match status" value="2"/>
</dbReference>
<reference evidence="2 3" key="1">
    <citation type="journal article" date="2010" name="Nature">
        <title>Perigord black truffle genome uncovers evolutionary origins and mechanisms of symbiosis.</title>
        <authorList>
            <person name="Martin F."/>
            <person name="Kohler A."/>
            <person name="Murat C."/>
            <person name="Balestrini R."/>
            <person name="Coutinho P.M."/>
            <person name="Jaillon O."/>
            <person name="Montanini B."/>
            <person name="Morin E."/>
            <person name="Noel B."/>
            <person name="Percudani R."/>
            <person name="Porcel B."/>
            <person name="Rubini A."/>
            <person name="Amicucci A."/>
            <person name="Amselem J."/>
            <person name="Anthouard V."/>
            <person name="Arcioni S."/>
            <person name="Artiguenave F."/>
            <person name="Aury J.M."/>
            <person name="Ballario P."/>
            <person name="Bolchi A."/>
            <person name="Brenna A."/>
            <person name="Brun A."/>
            <person name="Buee M."/>
            <person name="Cantarel B."/>
            <person name="Chevalier G."/>
            <person name="Couloux A."/>
            <person name="Da Silva C."/>
            <person name="Denoeud F."/>
            <person name="Duplessis S."/>
            <person name="Ghignone S."/>
            <person name="Hilselberger B."/>
            <person name="Iotti M."/>
            <person name="Marcais B."/>
            <person name="Mello A."/>
            <person name="Miranda M."/>
            <person name="Pacioni G."/>
            <person name="Quesneville H."/>
            <person name="Riccioni C."/>
            <person name="Ruotolo R."/>
            <person name="Splivallo R."/>
            <person name="Stocchi V."/>
            <person name="Tisserant E."/>
            <person name="Viscomi A.R."/>
            <person name="Zambonelli A."/>
            <person name="Zampieri E."/>
            <person name="Henrissat B."/>
            <person name="Lebrun M.H."/>
            <person name="Paolocci F."/>
            <person name="Bonfante P."/>
            <person name="Ottonello S."/>
            <person name="Wincker P."/>
        </authorList>
    </citation>
    <scope>NUCLEOTIDE SEQUENCE [LARGE SCALE GENOMIC DNA]</scope>
    <source>
        <strain evidence="2 3">Mel28</strain>
    </source>
</reference>
<dbReference type="Gene3D" id="1.25.40.10">
    <property type="entry name" value="Tetratricopeptide repeat domain"/>
    <property type="match status" value="3"/>
</dbReference>
<feature type="repeat" description="PPR" evidence="1">
    <location>
        <begin position="205"/>
        <end position="239"/>
    </location>
</feature>
<dbReference type="InParanoid" id="D5GBN2"/>